<protein>
    <recommendedName>
        <fullName evidence="4">Homeobox domain-containing protein</fullName>
    </recommendedName>
</protein>
<keyword evidence="6" id="KW-1185">Reference proteome</keyword>
<dbReference type="HOGENOM" id="CLU_2021017_0_0_1"/>
<evidence type="ECO:0000256" key="1">
    <source>
        <dbReference type="ARBA" id="ARBA00004123"/>
    </source>
</evidence>
<dbReference type="AlphaFoldDB" id="T1GMX8"/>
<dbReference type="InterPro" id="IPR001356">
    <property type="entry name" value="HD"/>
</dbReference>
<dbReference type="PANTHER" id="PTHR24333:SF9">
    <property type="entry name" value="HOMEOBOX DOMAIN-CONTAINING PROTEIN"/>
    <property type="match status" value="1"/>
</dbReference>
<comment type="subcellular location">
    <subcellularLocation>
        <location evidence="1 2 3">Nucleus</location>
    </subcellularLocation>
</comment>
<proteinExistence type="predicted"/>
<name>T1GMX8_MEGSC</name>
<dbReference type="Proteomes" id="UP000015102">
    <property type="component" value="Unassembled WGS sequence"/>
</dbReference>
<dbReference type="Pfam" id="PF00046">
    <property type="entry name" value="Homeodomain"/>
    <property type="match status" value="1"/>
</dbReference>
<dbReference type="InterPro" id="IPR009057">
    <property type="entry name" value="Homeodomain-like_sf"/>
</dbReference>
<dbReference type="InterPro" id="IPR050848">
    <property type="entry name" value="Homeobox_TF"/>
</dbReference>
<organism evidence="5 6">
    <name type="scientific">Megaselia scalaris</name>
    <name type="common">Humpbacked fly</name>
    <name type="synonym">Phora scalaris</name>
    <dbReference type="NCBI Taxonomy" id="36166"/>
    <lineage>
        <taxon>Eukaryota</taxon>
        <taxon>Metazoa</taxon>
        <taxon>Ecdysozoa</taxon>
        <taxon>Arthropoda</taxon>
        <taxon>Hexapoda</taxon>
        <taxon>Insecta</taxon>
        <taxon>Pterygota</taxon>
        <taxon>Neoptera</taxon>
        <taxon>Endopterygota</taxon>
        <taxon>Diptera</taxon>
        <taxon>Brachycera</taxon>
        <taxon>Muscomorpha</taxon>
        <taxon>Platypezoidea</taxon>
        <taxon>Phoridae</taxon>
        <taxon>Megaseliini</taxon>
        <taxon>Megaselia</taxon>
    </lineage>
</organism>
<dbReference type="EnsemblMetazoa" id="MESCA004913-RA">
    <property type="protein sequence ID" value="MESCA004913-PA"/>
    <property type="gene ID" value="MESCA004913"/>
</dbReference>
<accession>T1GMX8</accession>
<dbReference type="GO" id="GO:0003677">
    <property type="term" value="F:DNA binding"/>
    <property type="evidence" value="ECO:0007669"/>
    <property type="project" value="UniProtKB-UniRule"/>
</dbReference>
<reference evidence="6" key="1">
    <citation type="submission" date="2013-02" db="EMBL/GenBank/DDBJ databases">
        <authorList>
            <person name="Hughes D."/>
        </authorList>
    </citation>
    <scope>NUCLEOTIDE SEQUENCE</scope>
    <source>
        <strain>Durham</strain>
        <strain evidence="6">NC isolate 2 -- Noor lab</strain>
    </source>
</reference>
<keyword evidence="2 3" id="KW-0238">DNA-binding</keyword>
<feature type="domain" description="Homeobox" evidence="4">
    <location>
        <begin position="81"/>
        <end position="123"/>
    </location>
</feature>
<dbReference type="EMBL" id="CAQQ02075195">
    <property type="status" value="NOT_ANNOTATED_CDS"/>
    <property type="molecule type" value="Genomic_DNA"/>
</dbReference>
<dbReference type="Gene3D" id="1.10.10.60">
    <property type="entry name" value="Homeodomain-like"/>
    <property type="match status" value="1"/>
</dbReference>
<dbReference type="CDD" id="cd00086">
    <property type="entry name" value="homeodomain"/>
    <property type="match status" value="1"/>
</dbReference>
<sequence length="123" mass="14072">TTTNVLDLLTSKADLLIGELSNYEDYHNKIAQISRTYGVPSHPGILYPNWVPKTHPSFISANYLLGLQVPKPSGKRFRKPGVDRKPRQAYSAKQLERLENEFKHDKYLSVSKRMELSKCLNLT</sequence>
<reference evidence="5" key="2">
    <citation type="submission" date="2015-06" db="UniProtKB">
        <authorList>
            <consortium name="EnsemblMetazoa"/>
        </authorList>
    </citation>
    <scope>IDENTIFICATION</scope>
</reference>
<dbReference type="STRING" id="36166.T1GMX8"/>
<dbReference type="EMBL" id="CAQQ02075197">
    <property type="status" value="NOT_ANNOTATED_CDS"/>
    <property type="molecule type" value="Genomic_DNA"/>
</dbReference>
<dbReference type="PANTHER" id="PTHR24333">
    <property type="entry name" value="HOMEO BOX HB9 LIKE A-RELATED"/>
    <property type="match status" value="1"/>
</dbReference>
<dbReference type="EMBL" id="CAQQ02075196">
    <property type="status" value="NOT_ANNOTATED_CDS"/>
    <property type="molecule type" value="Genomic_DNA"/>
</dbReference>
<evidence type="ECO:0000256" key="2">
    <source>
        <dbReference type="PROSITE-ProRule" id="PRU00108"/>
    </source>
</evidence>
<evidence type="ECO:0000313" key="6">
    <source>
        <dbReference type="Proteomes" id="UP000015102"/>
    </source>
</evidence>
<keyword evidence="2 3" id="KW-0371">Homeobox</keyword>
<dbReference type="PROSITE" id="PS50071">
    <property type="entry name" value="HOMEOBOX_2"/>
    <property type="match status" value="1"/>
</dbReference>
<keyword evidence="2 3" id="KW-0539">Nucleus</keyword>
<dbReference type="GO" id="GO:0005634">
    <property type="term" value="C:nucleus"/>
    <property type="evidence" value="ECO:0007669"/>
    <property type="project" value="UniProtKB-SubCell"/>
</dbReference>
<evidence type="ECO:0000259" key="4">
    <source>
        <dbReference type="PROSITE" id="PS50071"/>
    </source>
</evidence>
<evidence type="ECO:0000313" key="5">
    <source>
        <dbReference type="EnsemblMetazoa" id="MESCA004913-PA"/>
    </source>
</evidence>
<evidence type="ECO:0000256" key="3">
    <source>
        <dbReference type="RuleBase" id="RU000682"/>
    </source>
</evidence>
<dbReference type="SUPFAM" id="SSF46689">
    <property type="entry name" value="Homeodomain-like"/>
    <property type="match status" value="1"/>
</dbReference>